<comment type="caution">
    <text evidence="9">The sequence shown here is derived from an EMBL/GenBank/DDBJ whole genome shotgun (WGS) entry which is preliminary data.</text>
</comment>
<accession>A0A199W5I9</accession>
<evidence type="ECO:0000313" key="10">
    <source>
        <dbReference type="Proteomes" id="UP000092600"/>
    </source>
</evidence>
<evidence type="ECO:0000256" key="2">
    <source>
        <dbReference type="ARBA" id="ARBA00022473"/>
    </source>
</evidence>
<keyword evidence="4" id="KW-0812">Transmembrane</keyword>
<comment type="similarity">
    <text evidence="7">Belongs to the DVL/RTFL small polypeptides family.</text>
</comment>
<dbReference type="InterPro" id="IPR051525">
    <property type="entry name" value="DVL_RTFL_regulatory"/>
</dbReference>
<name>A0A199W5I9_ANACO</name>
<comment type="subcellular location">
    <subcellularLocation>
        <location evidence="1">Cell membrane</location>
        <topology evidence="1">Single-pass membrane protein</topology>
    </subcellularLocation>
</comment>
<keyword evidence="5" id="KW-1133">Transmembrane helix</keyword>
<dbReference type="Pfam" id="PF08137">
    <property type="entry name" value="DVL"/>
    <property type="match status" value="1"/>
</dbReference>
<keyword evidence="2" id="KW-0217">Developmental protein</keyword>
<keyword evidence="6" id="KW-0472">Membrane</keyword>
<dbReference type="InterPro" id="IPR012552">
    <property type="entry name" value="DVL"/>
</dbReference>
<dbReference type="Proteomes" id="UP000092600">
    <property type="component" value="Unassembled WGS sequence"/>
</dbReference>
<sequence length="105" mass="11898">MGQCVSRRSGGEKGWGEETKTETETEAESVGCLAMAKEKRSRLYILRRCVVMLLCWNKYGKLCTCTTKFISVNKPVAYDRFTKKEVMITPYNGLDANLDSELTQT</sequence>
<protein>
    <submittedName>
        <fullName evidence="9">Uncharacterized protein</fullName>
    </submittedName>
</protein>
<dbReference type="PANTHER" id="PTHR33102">
    <property type="entry name" value="DVL19-RELATED-RELATED"/>
    <property type="match status" value="1"/>
</dbReference>
<feature type="compositionally biased region" description="Basic and acidic residues" evidence="8">
    <location>
        <begin position="9"/>
        <end position="23"/>
    </location>
</feature>
<proteinExistence type="inferred from homology"/>
<evidence type="ECO:0000256" key="3">
    <source>
        <dbReference type="ARBA" id="ARBA00022475"/>
    </source>
</evidence>
<evidence type="ECO:0000256" key="8">
    <source>
        <dbReference type="SAM" id="MobiDB-lite"/>
    </source>
</evidence>
<feature type="region of interest" description="Disordered" evidence="8">
    <location>
        <begin position="1"/>
        <end position="25"/>
    </location>
</feature>
<reference evidence="9 10" key="1">
    <citation type="journal article" date="2016" name="DNA Res.">
        <title>The draft genome of MD-2 pineapple using hybrid error correction of long reads.</title>
        <authorList>
            <person name="Redwan R.M."/>
            <person name="Saidin A."/>
            <person name="Kumar S.V."/>
        </authorList>
    </citation>
    <scope>NUCLEOTIDE SEQUENCE [LARGE SCALE GENOMIC DNA]</scope>
    <source>
        <strain evidence="10">cv. MD2</strain>
        <tissue evidence="9">Leaf</tissue>
    </source>
</reference>
<evidence type="ECO:0000256" key="5">
    <source>
        <dbReference type="ARBA" id="ARBA00022989"/>
    </source>
</evidence>
<evidence type="ECO:0000313" key="9">
    <source>
        <dbReference type="EMBL" id="OAY84579.1"/>
    </source>
</evidence>
<keyword evidence="3" id="KW-1003">Cell membrane</keyword>
<dbReference type="GO" id="GO:0005886">
    <property type="term" value="C:plasma membrane"/>
    <property type="evidence" value="ECO:0007669"/>
    <property type="project" value="UniProtKB-SubCell"/>
</dbReference>
<dbReference type="AlphaFoldDB" id="A0A199W5I9"/>
<evidence type="ECO:0000256" key="4">
    <source>
        <dbReference type="ARBA" id="ARBA00022692"/>
    </source>
</evidence>
<gene>
    <name evidence="9" type="ORF">ACMD2_03631</name>
</gene>
<dbReference type="GO" id="GO:0048367">
    <property type="term" value="P:shoot system development"/>
    <property type="evidence" value="ECO:0007669"/>
    <property type="project" value="UniProtKB-ARBA"/>
</dbReference>
<dbReference type="GO" id="GO:0008285">
    <property type="term" value="P:negative regulation of cell population proliferation"/>
    <property type="evidence" value="ECO:0007669"/>
    <property type="project" value="InterPro"/>
</dbReference>
<evidence type="ECO:0000256" key="6">
    <source>
        <dbReference type="ARBA" id="ARBA00023136"/>
    </source>
</evidence>
<organism evidence="9 10">
    <name type="scientific">Ananas comosus</name>
    <name type="common">Pineapple</name>
    <name type="synonym">Ananas ananas</name>
    <dbReference type="NCBI Taxonomy" id="4615"/>
    <lineage>
        <taxon>Eukaryota</taxon>
        <taxon>Viridiplantae</taxon>
        <taxon>Streptophyta</taxon>
        <taxon>Embryophyta</taxon>
        <taxon>Tracheophyta</taxon>
        <taxon>Spermatophyta</taxon>
        <taxon>Magnoliopsida</taxon>
        <taxon>Liliopsida</taxon>
        <taxon>Poales</taxon>
        <taxon>Bromeliaceae</taxon>
        <taxon>Bromelioideae</taxon>
        <taxon>Ananas</taxon>
    </lineage>
</organism>
<evidence type="ECO:0000256" key="7">
    <source>
        <dbReference type="ARBA" id="ARBA00024340"/>
    </source>
</evidence>
<evidence type="ECO:0000256" key="1">
    <source>
        <dbReference type="ARBA" id="ARBA00004162"/>
    </source>
</evidence>
<dbReference type="EMBL" id="LSRQ01000210">
    <property type="protein sequence ID" value="OAY84579.1"/>
    <property type="molecule type" value="Genomic_DNA"/>
</dbReference>